<evidence type="ECO:0000259" key="10">
    <source>
        <dbReference type="Pfam" id="PF01447"/>
    </source>
</evidence>
<dbReference type="InterPro" id="IPR023612">
    <property type="entry name" value="Peptidase_M4"/>
</dbReference>
<evidence type="ECO:0000313" key="13">
    <source>
        <dbReference type="EMBL" id="BBX69523.1"/>
    </source>
</evidence>
<dbReference type="PANTHER" id="PTHR33794">
    <property type="entry name" value="BACILLOLYSIN"/>
    <property type="match status" value="1"/>
</dbReference>
<keyword evidence="2" id="KW-0645">Protease</keyword>
<feature type="domain" description="Peptidase M4 C-terminal" evidence="11">
    <location>
        <begin position="691"/>
        <end position="839"/>
    </location>
</feature>
<dbReference type="Pfam" id="PF07504">
    <property type="entry name" value="FTP"/>
    <property type="match status" value="1"/>
</dbReference>
<keyword evidence="7" id="KW-0482">Metalloprotease</keyword>
<evidence type="ECO:0000256" key="9">
    <source>
        <dbReference type="SAM" id="MobiDB-lite"/>
    </source>
</evidence>
<name>A0A7I7MDC2_9MYCO</name>
<feature type="region of interest" description="Disordered" evidence="9">
    <location>
        <begin position="228"/>
        <end position="251"/>
    </location>
</feature>
<dbReference type="Pfam" id="PF17963">
    <property type="entry name" value="Big_9"/>
    <property type="match status" value="1"/>
</dbReference>
<evidence type="ECO:0000313" key="14">
    <source>
        <dbReference type="Proteomes" id="UP000466514"/>
    </source>
</evidence>
<keyword evidence="14" id="KW-1185">Reference proteome</keyword>
<dbReference type="GO" id="GO:0006508">
    <property type="term" value="P:proteolysis"/>
    <property type="evidence" value="ECO:0007669"/>
    <property type="project" value="UniProtKB-KW"/>
</dbReference>
<proteinExistence type="inferred from homology"/>
<dbReference type="CDD" id="cd09597">
    <property type="entry name" value="M4_TLP"/>
    <property type="match status" value="1"/>
</dbReference>
<dbReference type="EMBL" id="AP022574">
    <property type="protein sequence ID" value="BBX69523.1"/>
    <property type="molecule type" value="Genomic_DNA"/>
</dbReference>
<dbReference type="GO" id="GO:0004222">
    <property type="term" value="F:metalloendopeptidase activity"/>
    <property type="evidence" value="ECO:0007669"/>
    <property type="project" value="InterPro"/>
</dbReference>
<dbReference type="Proteomes" id="UP000466514">
    <property type="component" value="Chromosome"/>
</dbReference>
<feature type="region of interest" description="Disordered" evidence="9">
    <location>
        <begin position="32"/>
        <end position="173"/>
    </location>
</feature>
<evidence type="ECO:0000256" key="8">
    <source>
        <dbReference type="PIRSR" id="PIRSR623612-1"/>
    </source>
</evidence>
<reference evidence="13 14" key="1">
    <citation type="journal article" date="2019" name="Emerg. Microbes Infect.">
        <title>Comprehensive subspecies identification of 175 nontuberculous mycobacteria species based on 7547 genomic profiles.</title>
        <authorList>
            <person name="Matsumoto Y."/>
            <person name="Kinjo T."/>
            <person name="Motooka D."/>
            <person name="Nabeya D."/>
            <person name="Jung N."/>
            <person name="Uechi K."/>
            <person name="Horii T."/>
            <person name="Iida T."/>
            <person name="Fujita J."/>
            <person name="Nakamura S."/>
        </authorList>
    </citation>
    <scope>NUCLEOTIDE SEQUENCE [LARGE SCALE GENOMIC DNA]</scope>
    <source>
        <strain evidence="13 14">JCM 13323</strain>
    </source>
</reference>
<dbReference type="InterPro" id="IPR050728">
    <property type="entry name" value="Zinc_Metalloprotease_M4"/>
</dbReference>
<keyword evidence="5" id="KW-0378">Hydrolase</keyword>
<feature type="domain" description="Peptidase M4" evidence="10">
    <location>
        <begin position="529"/>
        <end position="676"/>
    </location>
</feature>
<dbReference type="Pfam" id="PF02868">
    <property type="entry name" value="Peptidase_M4_C"/>
    <property type="match status" value="1"/>
</dbReference>
<evidence type="ECO:0000256" key="1">
    <source>
        <dbReference type="ARBA" id="ARBA00009388"/>
    </source>
</evidence>
<feature type="compositionally biased region" description="Low complexity" evidence="9">
    <location>
        <begin position="32"/>
        <end position="61"/>
    </location>
</feature>
<dbReference type="SUPFAM" id="SSF55486">
    <property type="entry name" value="Metalloproteases ('zincins'), catalytic domain"/>
    <property type="match status" value="1"/>
</dbReference>
<sequence>MARCDRPQKSWSTSTLYTGVALIGIGMGLAAGPGVAAAAPTDSADNAATADTGTTQAVTDTEPAPRSAVADTGPADTEDVTENVTEDVTEDVTEAGSRATSTAGGRHRRAARHVEARAERADTSADRSAADRSAAPEPEPAEPTVAARPEPQAAPTSEAVAVDEPPERPTLRSVVSARPVTVKSIATDVLTWSGLRPLADGLPMPSAPVSALVESMWLAVRQSQYTLHNQRPTAAPTTSGPAPDGTLRGSLNATDYDDASLTYTVSSAAAYGTVSIDAGGGFVYTPFAGKAGRADSFTVTVDDVAGNPFHVHGLLGLLGVNRPTEVVIAVPADAAALAAANTPPRSIDGPFTDRVVTDAAAAASVMNDVAATLGAAAGFADPAAISTVTAGTGDTAETFYRYTETVGGIPVLGSDVILVTDAHGTVTGLFNNYRGLSAAFDVTPDARVDGNAEIAAIARPRATFTKELVVYAPDDQTAPSLAWRVVGAAPRALFYRPGTTSLVGAEGAWTGTVIVSVANAVPLTAVSAGKDWLGATRVITIDVRKTPWFTTYRLVDAGRDITTYKTSYPFFGLGGGVLPGTVVKRGWLGWNTGGVSAHANTALVYDYYRDVLGRRSFDGNGAPVEVSILYNPQKSAGGYANAFWDPGLEQLAFGDSGHLEAAVDVIGHEFTHAVTSFVVGGPAGGSVLDYGEPGALNEAMADIMGVLIENKSGPDRWLLGEDSQLGAVRNLADPTSISTSMGPYRDTYASRYKGLGDDAGEHVNSTIFSHAAYLMMTDPATAGISNDMWAKVFYHALYRLSTDSVFTDGRAAVLSAARALGLTAAQQSAIGEAFDTVGIPNGATSSVVAA</sequence>
<comment type="similarity">
    <text evidence="1">Belongs to the peptidase M4 family.</text>
</comment>
<dbReference type="Pfam" id="PF01447">
    <property type="entry name" value="Peptidase_M4"/>
    <property type="match status" value="1"/>
</dbReference>
<feature type="active site" description="Proton donor" evidence="8">
    <location>
        <position position="762"/>
    </location>
</feature>
<keyword evidence="3" id="KW-0479">Metal-binding</keyword>
<evidence type="ECO:0000256" key="3">
    <source>
        <dbReference type="ARBA" id="ARBA00022723"/>
    </source>
</evidence>
<protein>
    <recommendedName>
        <fullName evidence="15">Peptidase M4</fullName>
    </recommendedName>
</protein>
<feature type="domain" description="FTP" evidence="12">
    <location>
        <begin position="398"/>
        <end position="432"/>
    </location>
</feature>
<feature type="compositionally biased region" description="Acidic residues" evidence="9">
    <location>
        <begin position="76"/>
        <end position="93"/>
    </location>
</feature>
<dbReference type="RefSeq" id="WP_264060016.1">
    <property type="nucleotide sequence ID" value="NZ_AP022574.1"/>
</dbReference>
<evidence type="ECO:0000259" key="12">
    <source>
        <dbReference type="Pfam" id="PF07504"/>
    </source>
</evidence>
<feature type="compositionally biased region" description="Low complexity" evidence="9">
    <location>
        <begin position="232"/>
        <end position="246"/>
    </location>
</feature>
<dbReference type="Gene3D" id="1.10.390.10">
    <property type="entry name" value="Neutral Protease Domain 2"/>
    <property type="match status" value="1"/>
</dbReference>
<accession>A0A7I7MDC2</accession>
<evidence type="ECO:0000259" key="11">
    <source>
        <dbReference type="Pfam" id="PF02868"/>
    </source>
</evidence>
<dbReference type="PRINTS" id="PR00730">
    <property type="entry name" value="THERMOLYSIN"/>
</dbReference>
<dbReference type="GO" id="GO:0046872">
    <property type="term" value="F:metal ion binding"/>
    <property type="evidence" value="ECO:0007669"/>
    <property type="project" value="UniProtKB-KW"/>
</dbReference>
<evidence type="ECO:0000256" key="5">
    <source>
        <dbReference type="ARBA" id="ARBA00022801"/>
    </source>
</evidence>
<evidence type="ECO:0000256" key="4">
    <source>
        <dbReference type="ARBA" id="ARBA00022729"/>
    </source>
</evidence>
<dbReference type="AlphaFoldDB" id="A0A7I7MDC2"/>
<evidence type="ECO:0000256" key="7">
    <source>
        <dbReference type="ARBA" id="ARBA00023049"/>
    </source>
</evidence>
<dbReference type="InterPro" id="IPR001570">
    <property type="entry name" value="Peptidase_M4_C_domain"/>
</dbReference>
<feature type="active site" evidence="8">
    <location>
        <position position="669"/>
    </location>
</feature>
<dbReference type="Gene3D" id="3.10.170.10">
    <property type="match status" value="1"/>
</dbReference>
<evidence type="ECO:0008006" key="15">
    <source>
        <dbReference type="Google" id="ProtNLM"/>
    </source>
</evidence>
<dbReference type="InterPro" id="IPR013856">
    <property type="entry name" value="Peptidase_M4_domain"/>
</dbReference>
<dbReference type="PANTHER" id="PTHR33794:SF1">
    <property type="entry name" value="BACILLOLYSIN"/>
    <property type="match status" value="1"/>
</dbReference>
<evidence type="ECO:0000256" key="6">
    <source>
        <dbReference type="ARBA" id="ARBA00022833"/>
    </source>
</evidence>
<dbReference type="InterPro" id="IPR011096">
    <property type="entry name" value="FTP_domain"/>
</dbReference>
<keyword evidence="6" id="KW-0862">Zinc</keyword>
<feature type="compositionally biased region" description="Low complexity" evidence="9">
    <location>
        <begin position="131"/>
        <end position="151"/>
    </location>
</feature>
<gene>
    <name evidence="13" type="ORF">MPSYJ_29840</name>
</gene>
<evidence type="ECO:0000256" key="2">
    <source>
        <dbReference type="ARBA" id="ARBA00022670"/>
    </source>
</evidence>
<dbReference type="InterPro" id="IPR027268">
    <property type="entry name" value="Peptidase_M4/M1_CTD_sf"/>
</dbReference>
<organism evidence="13 14">
    <name type="scientific">Mycolicibacterium psychrotolerans</name>
    <dbReference type="NCBI Taxonomy" id="216929"/>
    <lineage>
        <taxon>Bacteria</taxon>
        <taxon>Bacillati</taxon>
        <taxon>Actinomycetota</taxon>
        <taxon>Actinomycetes</taxon>
        <taxon>Mycobacteriales</taxon>
        <taxon>Mycobacteriaceae</taxon>
        <taxon>Mycolicibacterium</taxon>
    </lineage>
</organism>
<dbReference type="KEGG" id="mpsc:MPSYJ_29840"/>
<feature type="compositionally biased region" description="Basic and acidic residues" evidence="9">
    <location>
        <begin position="112"/>
        <end position="130"/>
    </location>
</feature>
<keyword evidence="4" id="KW-0732">Signal</keyword>